<keyword evidence="1" id="KW-0812">Transmembrane</keyword>
<protein>
    <submittedName>
        <fullName evidence="2">Uncharacterized protein</fullName>
    </submittedName>
</protein>
<name>A0A9D4DIL0_DREPO</name>
<evidence type="ECO:0000313" key="3">
    <source>
        <dbReference type="Proteomes" id="UP000828390"/>
    </source>
</evidence>
<evidence type="ECO:0000313" key="2">
    <source>
        <dbReference type="EMBL" id="KAH3749608.1"/>
    </source>
</evidence>
<accession>A0A9D4DIL0</accession>
<sequence>MKERLKDVDIQAITARKLALQVVGTHWSPSGQALLNRTLFGAACQPRLRIICTDKEKRSTRLCLWCPALTRTMMMVMTRTMMMVMALPMGWLTL</sequence>
<proteinExistence type="predicted"/>
<comment type="caution">
    <text evidence="2">The sequence shown here is derived from an EMBL/GenBank/DDBJ whole genome shotgun (WGS) entry which is preliminary data.</text>
</comment>
<organism evidence="2 3">
    <name type="scientific">Dreissena polymorpha</name>
    <name type="common">Zebra mussel</name>
    <name type="synonym">Mytilus polymorpha</name>
    <dbReference type="NCBI Taxonomy" id="45954"/>
    <lineage>
        <taxon>Eukaryota</taxon>
        <taxon>Metazoa</taxon>
        <taxon>Spiralia</taxon>
        <taxon>Lophotrochozoa</taxon>
        <taxon>Mollusca</taxon>
        <taxon>Bivalvia</taxon>
        <taxon>Autobranchia</taxon>
        <taxon>Heteroconchia</taxon>
        <taxon>Euheterodonta</taxon>
        <taxon>Imparidentia</taxon>
        <taxon>Neoheterodontei</taxon>
        <taxon>Myida</taxon>
        <taxon>Dreissenoidea</taxon>
        <taxon>Dreissenidae</taxon>
        <taxon>Dreissena</taxon>
    </lineage>
</organism>
<feature type="transmembrane region" description="Helical" evidence="1">
    <location>
        <begin position="68"/>
        <end position="91"/>
    </location>
</feature>
<keyword evidence="1" id="KW-0472">Membrane</keyword>
<dbReference type="Proteomes" id="UP000828390">
    <property type="component" value="Unassembled WGS sequence"/>
</dbReference>
<keyword evidence="3" id="KW-1185">Reference proteome</keyword>
<reference evidence="2" key="2">
    <citation type="submission" date="2020-11" db="EMBL/GenBank/DDBJ databases">
        <authorList>
            <person name="McCartney M.A."/>
            <person name="Auch B."/>
            <person name="Kono T."/>
            <person name="Mallez S."/>
            <person name="Becker A."/>
            <person name="Gohl D.M."/>
            <person name="Silverstein K.A.T."/>
            <person name="Koren S."/>
            <person name="Bechman K.B."/>
            <person name="Herman A."/>
            <person name="Abrahante J.E."/>
            <person name="Garbe J."/>
        </authorList>
    </citation>
    <scope>NUCLEOTIDE SEQUENCE</scope>
    <source>
        <strain evidence="2">Duluth1</strain>
        <tissue evidence="2">Whole animal</tissue>
    </source>
</reference>
<dbReference type="AlphaFoldDB" id="A0A9D4DIL0"/>
<reference evidence="2" key="1">
    <citation type="journal article" date="2019" name="bioRxiv">
        <title>The Genome of the Zebra Mussel, Dreissena polymorpha: A Resource for Invasive Species Research.</title>
        <authorList>
            <person name="McCartney M.A."/>
            <person name="Auch B."/>
            <person name="Kono T."/>
            <person name="Mallez S."/>
            <person name="Zhang Y."/>
            <person name="Obille A."/>
            <person name="Becker A."/>
            <person name="Abrahante J.E."/>
            <person name="Garbe J."/>
            <person name="Badalamenti J.P."/>
            <person name="Herman A."/>
            <person name="Mangelson H."/>
            <person name="Liachko I."/>
            <person name="Sullivan S."/>
            <person name="Sone E.D."/>
            <person name="Koren S."/>
            <person name="Silverstein K.A.T."/>
            <person name="Beckman K.B."/>
            <person name="Gohl D.M."/>
        </authorList>
    </citation>
    <scope>NUCLEOTIDE SEQUENCE</scope>
    <source>
        <strain evidence="2">Duluth1</strain>
        <tissue evidence="2">Whole animal</tissue>
    </source>
</reference>
<dbReference type="EMBL" id="JAIWYP010000010">
    <property type="protein sequence ID" value="KAH3749608.1"/>
    <property type="molecule type" value="Genomic_DNA"/>
</dbReference>
<keyword evidence="1" id="KW-1133">Transmembrane helix</keyword>
<evidence type="ECO:0000256" key="1">
    <source>
        <dbReference type="SAM" id="Phobius"/>
    </source>
</evidence>
<gene>
    <name evidence="2" type="ORF">DPMN_184109</name>
</gene>